<feature type="coiled-coil region" evidence="5">
    <location>
        <begin position="325"/>
        <end position="404"/>
    </location>
</feature>
<dbReference type="RefSeq" id="WP_265592210.1">
    <property type="nucleotide sequence ID" value="NZ_AP025285.1"/>
</dbReference>
<feature type="transmembrane region" description="Helical" evidence="6">
    <location>
        <begin position="556"/>
        <end position="573"/>
    </location>
</feature>
<evidence type="ECO:0000256" key="3">
    <source>
        <dbReference type="ARBA" id="ARBA00022989"/>
    </source>
</evidence>
<dbReference type="InterPro" id="IPR017501">
    <property type="entry name" value="Phage_infect_YhgE_C"/>
</dbReference>
<proteinExistence type="predicted"/>
<dbReference type="GO" id="GO:0016020">
    <property type="term" value="C:membrane"/>
    <property type="evidence" value="ECO:0007669"/>
    <property type="project" value="UniProtKB-SubCell"/>
</dbReference>
<evidence type="ECO:0000256" key="1">
    <source>
        <dbReference type="ARBA" id="ARBA00004141"/>
    </source>
</evidence>
<dbReference type="PANTHER" id="PTHR43077">
    <property type="entry name" value="TRANSPORT PERMEASE YVFS-RELATED"/>
    <property type="match status" value="1"/>
</dbReference>
<dbReference type="Gene3D" id="3.40.1710.10">
    <property type="entry name" value="abc type-2 transporter like domain"/>
    <property type="match status" value="1"/>
</dbReference>
<dbReference type="PANTHER" id="PTHR43077:SF10">
    <property type="entry name" value="TRANSPORT PERMEASE PROTEIN"/>
    <property type="match status" value="1"/>
</dbReference>
<evidence type="ECO:0000259" key="7">
    <source>
        <dbReference type="Pfam" id="PF12698"/>
    </source>
</evidence>
<dbReference type="Proteomes" id="UP001431186">
    <property type="component" value="Chromosome"/>
</dbReference>
<feature type="transmembrane region" description="Helical" evidence="6">
    <location>
        <begin position="712"/>
        <end position="733"/>
    </location>
</feature>
<feature type="domain" description="ABC-2 type transporter transmembrane" evidence="7">
    <location>
        <begin position="428"/>
        <end position="731"/>
    </location>
</feature>
<reference evidence="8" key="1">
    <citation type="submission" date="2021-11" db="EMBL/GenBank/DDBJ databases">
        <title>Complete genome sequence of Atopobiaceae bacterium TOC12.</title>
        <authorList>
            <person name="Morinaga K."/>
            <person name="Kusada H."/>
            <person name="Tamaki H."/>
        </authorList>
    </citation>
    <scope>NUCLEOTIDE SEQUENCE</scope>
    <source>
        <strain evidence="8">TOC12</strain>
    </source>
</reference>
<dbReference type="InterPro" id="IPR017500">
    <property type="entry name" value="Phage_infect_YhgE_N"/>
</dbReference>
<accession>A0AAU9CDE4</accession>
<dbReference type="InterPro" id="IPR051328">
    <property type="entry name" value="T7SS_ABC-Transporter"/>
</dbReference>
<dbReference type="KEGG" id="lcal:ATTO_06770"/>
<keyword evidence="4 6" id="KW-0472">Membrane</keyword>
<feature type="transmembrane region" description="Helical" evidence="6">
    <location>
        <begin position="658"/>
        <end position="677"/>
    </location>
</feature>
<organism evidence="8 9">
    <name type="scientific">Leptogranulimonas caecicola</name>
    <dbReference type="NCBI Taxonomy" id="2894156"/>
    <lineage>
        <taxon>Bacteria</taxon>
        <taxon>Bacillati</taxon>
        <taxon>Actinomycetota</taxon>
        <taxon>Coriobacteriia</taxon>
        <taxon>Coriobacteriales</taxon>
        <taxon>Kribbibacteriaceae</taxon>
        <taxon>Leptogranulimonas</taxon>
    </lineage>
</organism>
<protein>
    <submittedName>
        <fullName evidence="8">Phage infection protein</fullName>
    </submittedName>
</protein>
<feature type="domain" description="ABC-2 type transporter transmembrane" evidence="7">
    <location>
        <begin position="24"/>
        <end position="166"/>
    </location>
</feature>
<gene>
    <name evidence="8" type="ORF">ATTO_06770</name>
</gene>
<evidence type="ECO:0000256" key="5">
    <source>
        <dbReference type="SAM" id="Coils"/>
    </source>
</evidence>
<dbReference type="InterPro" id="IPR013525">
    <property type="entry name" value="ABC2_TM"/>
</dbReference>
<dbReference type="AlphaFoldDB" id="A0AAU9CDE4"/>
<evidence type="ECO:0000256" key="2">
    <source>
        <dbReference type="ARBA" id="ARBA00022692"/>
    </source>
</evidence>
<dbReference type="Gene3D" id="1.20.5.1230">
    <property type="entry name" value="Apolipoprotein A-I"/>
    <property type="match status" value="1"/>
</dbReference>
<dbReference type="NCBIfam" id="TIGR03061">
    <property type="entry name" value="pip_yhgE_Nterm"/>
    <property type="match status" value="1"/>
</dbReference>
<keyword evidence="5" id="KW-0175">Coiled coil</keyword>
<feature type="transmembrane region" description="Helical" evidence="6">
    <location>
        <begin position="594"/>
        <end position="620"/>
    </location>
</feature>
<feature type="transmembrane region" description="Helical" evidence="6">
    <location>
        <begin position="626"/>
        <end position="646"/>
    </location>
</feature>
<evidence type="ECO:0000256" key="6">
    <source>
        <dbReference type="SAM" id="Phobius"/>
    </source>
</evidence>
<dbReference type="GO" id="GO:0140359">
    <property type="term" value="F:ABC-type transporter activity"/>
    <property type="evidence" value="ECO:0007669"/>
    <property type="project" value="InterPro"/>
</dbReference>
<dbReference type="SUPFAM" id="SSF58104">
    <property type="entry name" value="Methyl-accepting chemotaxis protein (MCP) signaling domain"/>
    <property type="match status" value="1"/>
</dbReference>
<sequence>MRKIWQLFKMDLHRSTMNVIAGIVCLGLVIVPSLYAWFNIAGSWDPYSNTKYLKVAVANTDEGYTSDLMPLSINVGDKVTSALRENDQIGWLITSEQDALEGVRSGQYYAAVIIPPNFSRDLLGMLSADPHTSALDFYVNEKENAIANVVTSKASSALKNQIDTTFAQTVSSVGSSVLGDLGSYLGSDEMTQLANRIIASLDHTQQTLTSTAANVKSYGALVSSAKSLVEGSAGLVGTEKNSTSDLQDALNGASSGVGSLKDALGSASSTVSDALTSGSDSLDSIKDSIDSVFDKAGASTTQVANDLESIAGTLNGRKEAVDALLEGFTAQRDQLQELRDRLEDEYNQDNQLTAAERAVLRSLDRALEASERALASLSAASQSLEELSAEISQMSQELKDGTTSAADAKAKLEGLVEGAKTSLDSAKGTFNDDVAPSLTSLSDAITQSADDAGALKDGLDSTLQALAVTGDSAAQDLGAIQEALDKVSGDLDGASEDVSTLKERLATAVASQDAESIRAILAEDPQELSQFLSAPVDLKRVAVFPVANNGSAMAPMYNSLALWVGAIILVVMLKVEPSKKEEAQLGGLTLTQAYLGRLGIFLVLATLQAALLCAGDLFYLQIQCEHVGLMFLTCILVSLVFTNITYALTVSFGDVGKALAVILMVIQIAGAGGSFPVQMLPAPFQAVYPFLPFVQSMQLMRGCIGGIYGNDFLVHLLGLLGFLAPTLILGLVLRRPLVRLNHWIEHQLASTKVM</sequence>
<feature type="transmembrane region" description="Helical" evidence="6">
    <location>
        <begin position="20"/>
        <end position="38"/>
    </location>
</feature>
<evidence type="ECO:0000313" key="8">
    <source>
        <dbReference type="EMBL" id="BDC90805.1"/>
    </source>
</evidence>
<name>A0AAU9CDE4_9ACTN</name>
<keyword evidence="3 6" id="KW-1133">Transmembrane helix</keyword>
<dbReference type="Pfam" id="PF12698">
    <property type="entry name" value="ABC2_membrane_3"/>
    <property type="match status" value="2"/>
</dbReference>
<keyword evidence="2 6" id="KW-0812">Transmembrane</keyword>
<comment type="subcellular location">
    <subcellularLocation>
        <location evidence="1">Membrane</location>
        <topology evidence="1">Multi-pass membrane protein</topology>
    </subcellularLocation>
</comment>
<evidence type="ECO:0000256" key="4">
    <source>
        <dbReference type="ARBA" id="ARBA00023136"/>
    </source>
</evidence>
<keyword evidence="9" id="KW-1185">Reference proteome</keyword>
<dbReference type="EMBL" id="AP025285">
    <property type="protein sequence ID" value="BDC90805.1"/>
    <property type="molecule type" value="Genomic_DNA"/>
</dbReference>
<dbReference type="NCBIfam" id="TIGR03062">
    <property type="entry name" value="pip_yhgE_Cterm"/>
    <property type="match status" value="1"/>
</dbReference>
<evidence type="ECO:0000313" key="9">
    <source>
        <dbReference type="Proteomes" id="UP001431186"/>
    </source>
</evidence>